<feature type="region of interest" description="Disordered" evidence="1">
    <location>
        <begin position="1"/>
        <end position="32"/>
    </location>
</feature>
<comment type="caution">
    <text evidence="2">The sequence shown here is derived from an EMBL/GenBank/DDBJ whole genome shotgun (WGS) entry which is preliminary data.</text>
</comment>
<dbReference type="Proteomes" id="UP000774617">
    <property type="component" value="Unassembled WGS sequence"/>
</dbReference>
<feature type="compositionally biased region" description="Basic and acidic residues" evidence="1">
    <location>
        <begin position="172"/>
        <end position="194"/>
    </location>
</feature>
<evidence type="ECO:0000313" key="2">
    <source>
        <dbReference type="EMBL" id="KAH7045958.1"/>
    </source>
</evidence>
<sequence>MPTRTPIRSNGQAARTLRDGRPFPPSPISSNPNPVPRAAACLLVPPSQRERRCQCASVIRCRFALAARHNPLTTRPIQLLFLHHQHKPPTRLPSCHTLPSVLHNAFLPLAVLAPPLSPSFPSWPTFCFWDRGASHHPTNTLPSQSVGKSPDAGVALPSTEVNCLGSGSAGRASEREERSGSEMSHQRDVSLHHDDHRRKLPTSGDTSHHTQHALAPPAISLKEGIERGREIGRARETILTVPWLGGSRSNHHPHLG</sequence>
<protein>
    <submittedName>
        <fullName evidence="2">Uncharacterized protein</fullName>
    </submittedName>
</protein>
<keyword evidence="3" id="KW-1185">Reference proteome</keyword>
<gene>
    <name evidence="2" type="ORF">B0J12DRAFT_146635</name>
</gene>
<feature type="compositionally biased region" description="Polar residues" evidence="1">
    <location>
        <begin position="1"/>
        <end position="13"/>
    </location>
</feature>
<proteinExistence type="predicted"/>
<evidence type="ECO:0000313" key="3">
    <source>
        <dbReference type="Proteomes" id="UP000774617"/>
    </source>
</evidence>
<dbReference type="EMBL" id="JAGTJR010000018">
    <property type="protein sequence ID" value="KAH7045958.1"/>
    <property type="molecule type" value="Genomic_DNA"/>
</dbReference>
<accession>A0ABQ8G650</accession>
<organism evidence="2 3">
    <name type="scientific">Macrophomina phaseolina</name>
    <dbReference type="NCBI Taxonomy" id="35725"/>
    <lineage>
        <taxon>Eukaryota</taxon>
        <taxon>Fungi</taxon>
        <taxon>Dikarya</taxon>
        <taxon>Ascomycota</taxon>
        <taxon>Pezizomycotina</taxon>
        <taxon>Dothideomycetes</taxon>
        <taxon>Dothideomycetes incertae sedis</taxon>
        <taxon>Botryosphaeriales</taxon>
        <taxon>Botryosphaeriaceae</taxon>
        <taxon>Macrophomina</taxon>
    </lineage>
</organism>
<feature type="region of interest" description="Disordered" evidence="1">
    <location>
        <begin position="139"/>
        <end position="222"/>
    </location>
</feature>
<evidence type="ECO:0000256" key="1">
    <source>
        <dbReference type="SAM" id="MobiDB-lite"/>
    </source>
</evidence>
<reference evidence="2 3" key="1">
    <citation type="journal article" date="2021" name="Nat. Commun.">
        <title>Genetic determinants of endophytism in the Arabidopsis root mycobiome.</title>
        <authorList>
            <person name="Mesny F."/>
            <person name="Miyauchi S."/>
            <person name="Thiergart T."/>
            <person name="Pickel B."/>
            <person name="Atanasova L."/>
            <person name="Karlsson M."/>
            <person name="Huettel B."/>
            <person name="Barry K.W."/>
            <person name="Haridas S."/>
            <person name="Chen C."/>
            <person name="Bauer D."/>
            <person name="Andreopoulos W."/>
            <person name="Pangilinan J."/>
            <person name="LaButti K."/>
            <person name="Riley R."/>
            <person name="Lipzen A."/>
            <person name="Clum A."/>
            <person name="Drula E."/>
            <person name="Henrissat B."/>
            <person name="Kohler A."/>
            <person name="Grigoriev I.V."/>
            <person name="Martin F.M."/>
            <person name="Hacquard S."/>
        </authorList>
    </citation>
    <scope>NUCLEOTIDE SEQUENCE [LARGE SCALE GENOMIC DNA]</scope>
    <source>
        <strain evidence="2 3">MPI-SDFR-AT-0080</strain>
    </source>
</reference>
<name>A0ABQ8G650_9PEZI</name>